<protein>
    <submittedName>
        <fullName evidence="1">Uncharacterized protein</fullName>
    </submittedName>
</protein>
<sequence length="84" mass="9386">MRNEPRRLGYQLKKKKNAGVANSSRVTQSLLCKSVGLLQFRVVPLEYWAFRVSVVRRGRLGSLSDSRHLFSPALSAPGDGPQVF</sequence>
<evidence type="ECO:0000313" key="2">
    <source>
        <dbReference type="Proteomes" id="UP000762676"/>
    </source>
</evidence>
<accession>A0AAV4EB62</accession>
<organism evidence="1 2">
    <name type="scientific">Elysia marginata</name>
    <dbReference type="NCBI Taxonomy" id="1093978"/>
    <lineage>
        <taxon>Eukaryota</taxon>
        <taxon>Metazoa</taxon>
        <taxon>Spiralia</taxon>
        <taxon>Lophotrochozoa</taxon>
        <taxon>Mollusca</taxon>
        <taxon>Gastropoda</taxon>
        <taxon>Heterobranchia</taxon>
        <taxon>Euthyneura</taxon>
        <taxon>Panpulmonata</taxon>
        <taxon>Sacoglossa</taxon>
        <taxon>Placobranchoidea</taxon>
        <taxon>Plakobranchidae</taxon>
        <taxon>Elysia</taxon>
    </lineage>
</organism>
<keyword evidence="2" id="KW-1185">Reference proteome</keyword>
<proteinExistence type="predicted"/>
<name>A0AAV4EB62_9GAST</name>
<evidence type="ECO:0000313" key="1">
    <source>
        <dbReference type="EMBL" id="GFR58054.1"/>
    </source>
</evidence>
<dbReference type="Proteomes" id="UP000762676">
    <property type="component" value="Unassembled WGS sequence"/>
</dbReference>
<dbReference type="AlphaFoldDB" id="A0AAV4EB62"/>
<gene>
    <name evidence="1" type="ORF">ElyMa_003471800</name>
</gene>
<comment type="caution">
    <text evidence="1">The sequence shown here is derived from an EMBL/GenBank/DDBJ whole genome shotgun (WGS) entry which is preliminary data.</text>
</comment>
<dbReference type="EMBL" id="BMAT01007122">
    <property type="protein sequence ID" value="GFR58054.1"/>
    <property type="molecule type" value="Genomic_DNA"/>
</dbReference>
<reference evidence="1 2" key="1">
    <citation type="journal article" date="2021" name="Elife">
        <title>Chloroplast acquisition without the gene transfer in kleptoplastic sea slugs, Plakobranchus ocellatus.</title>
        <authorList>
            <person name="Maeda T."/>
            <person name="Takahashi S."/>
            <person name="Yoshida T."/>
            <person name="Shimamura S."/>
            <person name="Takaki Y."/>
            <person name="Nagai Y."/>
            <person name="Toyoda A."/>
            <person name="Suzuki Y."/>
            <person name="Arimoto A."/>
            <person name="Ishii H."/>
            <person name="Satoh N."/>
            <person name="Nishiyama T."/>
            <person name="Hasebe M."/>
            <person name="Maruyama T."/>
            <person name="Minagawa J."/>
            <person name="Obokata J."/>
            <person name="Shigenobu S."/>
        </authorList>
    </citation>
    <scope>NUCLEOTIDE SEQUENCE [LARGE SCALE GENOMIC DNA]</scope>
</reference>